<gene>
    <name evidence="2" type="ORF">GCM10007304_06750</name>
</gene>
<evidence type="ECO:0008006" key="4">
    <source>
        <dbReference type="Google" id="ProtNLM"/>
    </source>
</evidence>
<keyword evidence="1" id="KW-0472">Membrane</keyword>
<dbReference type="EMBL" id="BMCU01000001">
    <property type="protein sequence ID" value="GGF95550.1"/>
    <property type="molecule type" value="Genomic_DNA"/>
</dbReference>
<evidence type="ECO:0000256" key="1">
    <source>
        <dbReference type="SAM" id="Phobius"/>
    </source>
</evidence>
<evidence type="ECO:0000313" key="3">
    <source>
        <dbReference type="Proteomes" id="UP000654257"/>
    </source>
</evidence>
<proteinExistence type="predicted"/>
<evidence type="ECO:0000313" key="2">
    <source>
        <dbReference type="EMBL" id="GGF95550.1"/>
    </source>
</evidence>
<keyword evidence="1" id="KW-1133">Transmembrane helix</keyword>
<dbReference type="AlphaFoldDB" id="A0A917CSK9"/>
<dbReference type="InterPro" id="IPR019662">
    <property type="entry name" value="DUF2516"/>
</dbReference>
<organism evidence="2 3">
    <name type="scientific">Rhodococcoides trifolii</name>
    <dbReference type="NCBI Taxonomy" id="908250"/>
    <lineage>
        <taxon>Bacteria</taxon>
        <taxon>Bacillati</taxon>
        <taxon>Actinomycetota</taxon>
        <taxon>Actinomycetes</taxon>
        <taxon>Mycobacteriales</taxon>
        <taxon>Nocardiaceae</taxon>
        <taxon>Rhodococcoides</taxon>
    </lineage>
</organism>
<sequence>MVHMFAANTATGYVLLALQLVAMAGAVFAIVHALRQRTDAFPAAGKLTKPMWLGILVVALLILFAFGFSGFFGIIGVVAVGVYLVDVRPKVEEVQRGSGNRW</sequence>
<reference evidence="2" key="2">
    <citation type="submission" date="2020-09" db="EMBL/GenBank/DDBJ databases">
        <authorList>
            <person name="Sun Q."/>
            <person name="Sedlacek I."/>
        </authorList>
    </citation>
    <scope>NUCLEOTIDE SEQUENCE</scope>
    <source>
        <strain evidence="2">CCM 7905</strain>
    </source>
</reference>
<keyword evidence="1" id="KW-0812">Transmembrane</keyword>
<feature type="transmembrane region" description="Helical" evidence="1">
    <location>
        <begin position="12"/>
        <end position="31"/>
    </location>
</feature>
<reference evidence="2" key="1">
    <citation type="journal article" date="2014" name="Int. J. Syst. Evol. Microbiol.">
        <title>Complete genome sequence of Corynebacterium casei LMG S-19264T (=DSM 44701T), isolated from a smear-ripened cheese.</title>
        <authorList>
            <consortium name="US DOE Joint Genome Institute (JGI-PGF)"/>
            <person name="Walter F."/>
            <person name="Albersmeier A."/>
            <person name="Kalinowski J."/>
            <person name="Ruckert C."/>
        </authorList>
    </citation>
    <scope>NUCLEOTIDE SEQUENCE</scope>
    <source>
        <strain evidence="2">CCM 7905</strain>
    </source>
</reference>
<name>A0A917CSK9_9NOCA</name>
<keyword evidence="3" id="KW-1185">Reference proteome</keyword>
<comment type="caution">
    <text evidence="2">The sequence shown here is derived from an EMBL/GenBank/DDBJ whole genome shotgun (WGS) entry which is preliminary data.</text>
</comment>
<accession>A0A917CSK9</accession>
<dbReference type="Pfam" id="PF10724">
    <property type="entry name" value="DUF2516"/>
    <property type="match status" value="1"/>
</dbReference>
<feature type="transmembrane region" description="Helical" evidence="1">
    <location>
        <begin position="52"/>
        <end position="85"/>
    </location>
</feature>
<protein>
    <recommendedName>
        <fullName evidence="4">DUF2516 family protein</fullName>
    </recommendedName>
</protein>
<dbReference type="Proteomes" id="UP000654257">
    <property type="component" value="Unassembled WGS sequence"/>
</dbReference>